<dbReference type="VEuPathDB" id="FungiDB:CC1G_06522"/>
<keyword evidence="2" id="KW-1185">Reference proteome</keyword>
<dbReference type="Proteomes" id="UP000001861">
    <property type="component" value="Unassembled WGS sequence"/>
</dbReference>
<dbReference type="InParanoid" id="A8NNF1"/>
<protein>
    <submittedName>
        <fullName evidence="1">Uncharacterized protein</fullName>
    </submittedName>
</protein>
<gene>
    <name evidence="1" type="ORF">CC1G_06522</name>
</gene>
<sequence length="55" mass="6113">MFAISTADIGLSIKLSTTDLWVLLQLPPQSSIDKMPPKAVLFVTNKYAKFLSYLP</sequence>
<reference evidence="1 2" key="1">
    <citation type="journal article" date="2010" name="Proc. Natl. Acad. Sci. U.S.A.">
        <title>Insights into evolution of multicellular fungi from the assembled chromosomes of the mushroom Coprinopsis cinerea (Coprinus cinereus).</title>
        <authorList>
            <person name="Stajich J.E."/>
            <person name="Wilke S.K."/>
            <person name="Ahren D."/>
            <person name="Au C.H."/>
            <person name="Birren B.W."/>
            <person name="Borodovsky M."/>
            <person name="Burns C."/>
            <person name="Canback B."/>
            <person name="Casselton L.A."/>
            <person name="Cheng C.K."/>
            <person name="Deng J."/>
            <person name="Dietrich F.S."/>
            <person name="Fargo D.C."/>
            <person name="Farman M.L."/>
            <person name="Gathman A.C."/>
            <person name="Goldberg J."/>
            <person name="Guigo R."/>
            <person name="Hoegger P.J."/>
            <person name="Hooker J.B."/>
            <person name="Huggins A."/>
            <person name="James T.Y."/>
            <person name="Kamada T."/>
            <person name="Kilaru S."/>
            <person name="Kodira C."/>
            <person name="Kues U."/>
            <person name="Kupfer D."/>
            <person name="Kwan H.S."/>
            <person name="Lomsadze A."/>
            <person name="Li W."/>
            <person name="Lilly W.W."/>
            <person name="Ma L.J."/>
            <person name="Mackey A.J."/>
            <person name="Manning G."/>
            <person name="Martin F."/>
            <person name="Muraguchi H."/>
            <person name="Natvig D.O."/>
            <person name="Palmerini H."/>
            <person name="Ramesh M.A."/>
            <person name="Rehmeyer C.J."/>
            <person name="Roe B.A."/>
            <person name="Shenoy N."/>
            <person name="Stanke M."/>
            <person name="Ter-Hovhannisyan V."/>
            <person name="Tunlid A."/>
            <person name="Velagapudi R."/>
            <person name="Vision T.J."/>
            <person name="Zeng Q."/>
            <person name="Zolan M.E."/>
            <person name="Pukkila P.J."/>
        </authorList>
    </citation>
    <scope>NUCLEOTIDE SEQUENCE [LARGE SCALE GENOMIC DNA]</scope>
    <source>
        <strain evidence="2">Okayama-7 / 130 / ATCC MYA-4618 / FGSC 9003</strain>
    </source>
</reference>
<comment type="caution">
    <text evidence="1">The sequence shown here is derived from an EMBL/GenBank/DDBJ whole genome shotgun (WGS) entry which is preliminary data.</text>
</comment>
<accession>A8NNF1</accession>
<dbReference type="RefSeq" id="XP_001835119.2">
    <property type="nucleotide sequence ID" value="XM_001835067.2"/>
</dbReference>
<dbReference type="GeneID" id="6011645"/>
<dbReference type="EMBL" id="AACS02000012">
    <property type="protein sequence ID" value="EAU86761.2"/>
    <property type="molecule type" value="Genomic_DNA"/>
</dbReference>
<proteinExistence type="predicted"/>
<evidence type="ECO:0000313" key="1">
    <source>
        <dbReference type="EMBL" id="EAU86761.2"/>
    </source>
</evidence>
<dbReference type="AlphaFoldDB" id="A8NNF1"/>
<dbReference type="KEGG" id="cci:CC1G_06522"/>
<organism evidence="1 2">
    <name type="scientific">Coprinopsis cinerea (strain Okayama-7 / 130 / ATCC MYA-4618 / FGSC 9003)</name>
    <name type="common">Inky cap fungus</name>
    <name type="synonym">Hormographiella aspergillata</name>
    <dbReference type="NCBI Taxonomy" id="240176"/>
    <lineage>
        <taxon>Eukaryota</taxon>
        <taxon>Fungi</taxon>
        <taxon>Dikarya</taxon>
        <taxon>Basidiomycota</taxon>
        <taxon>Agaricomycotina</taxon>
        <taxon>Agaricomycetes</taxon>
        <taxon>Agaricomycetidae</taxon>
        <taxon>Agaricales</taxon>
        <taxon>Agaricineae</taxon>
        <taxon>Psathyrellaceae</taxon>
        <taxon>Coprinopsis</taxon>
    </lineage>
</organism>
<name>A8NNF1_COPC7</name>
<dbReference type="HOGENOM" id="CLU_3032262_0_0_1"/>
<evidence type="ECO:0000313" key="2">
    <source>
        <dbReference type="Proteomes" id="UP000001861"/>
    </source>
</evidence>